<name>B8BTT2_THAPS</name>
<dbReference type="Proteomes" id="UP000001449">
    <property type="component" value="Chromosome 2"/>
</dbReference>
<proteinExistence type="predicted"/>
<dbReference type="PaxDb" id="35128-Thaps2244"/>
<keyword evidence="3" id="KW-1185">Reference proteome</keyword>
<sequence>MLPRSEIDTIKANLLNATSAKNPTAVASAVELPPLPKRAFASTNNRNGGSRTVGSSSVHREHLKIDGVGDWTNVLNPLLDAHAVIRAVSAGGCCDFVERMRN</sequence>
<evidence type="ECO:0000313" key="2">
    <source>
        <dbReference type="EMBL" id="EED94653.1"/>
    </source>
</evidence>
<protein>
    <submittedName>
        <fullName evidence="2">Uncharacterized protein</fullName>
    </submittedName>
</protein>
<evidence type="ECO:0000256" key="1">
    <source>
        <dbReference type="SAM" id="MobiDB-lite"/>
    </source>
</evidence>
<dbReference type="HOGENOM" id="CLU_2283129_0_0_1"/>
<reference evidence="2 3" key="1">
    <citation type="journal article" date="2004" name="Science">
        <title>The genome of the diatom Thalassiosira pseudonana: ecology, evolution, and metabolism.</title>
        <authorList>
            <person name="Armbrust E.V."/>
            <person name="Berges J.A."/>
            <person name="Bowler C."/>
            <person name="Green B.R."/>
            <person name="Martinez D."/>
            <person name="Putnam N.H."/>
            <person name="Zhou S."/>
            <person name="Allen A.E."/>
            <person name="Apt K.E."/>
            <person name="Bechner M."/>
            <person name="Brzezinski M.A."/>
            <person name="Chaal B.K."/>
            <person name="Chiovitti A."/>
            <person name="Davis A.K."/>
            <person name="Demarest M.S."/>
            <person name="Detter J.C."/>
            <person name="Glavina T."/>
            <person name="Goodstein D."/>
            <person name="Hadi M.Z."/>
            <person name="Hellsten U."/>
            <person name="Hildebrand M."/>
            <person name="Jenkins B.D."/>
            <person name="Jurka J."/>
            <person name="Kapitonov V.V."/>
            <person name="Kroger N."/>
            <person name="Lau W.W."/>
            <person name="Lane T.W."/>
            <person name="Larimer F.W."/>
            <person name="Lippmeier J.C."/>
            <person name="Lucas S."/>
            <person name="Medina M."/>
            <person name="Montsant A."/>
            <person name="Obornik M."/>
            <person name="Parker M.S."/>
            <person name="Palenik B."/>
            <person name="Pazour G.J."/>
            <person name="Richardson P.M."/>
            <person name="Rynearson T.A."/>
            <person name="Saito M.A."/>
            <person name="Schwartz D.C."/>
            <person name="Thamatrakoln K."/>
            <person name="Valentin K."/>
            <person name="Vardi A."/>
            <person name="Wilkerson F.P."/>
            <person name="Rokhsar D.S."/>
        </authorList>
    </citation>
    <scope>NUCLEOTIDE SEQUENCE [LARGE SCALE GENOMIC DNA]</scope>
    <source>
        <strain evidence="2 3">CCMP1335</strain>
    </source>
</reference>
<dbReference type="KEGG" id="tps:THAPSDRAFT_2244"/>
<dbReference type="EMBL" id="CM000639">
    <property type="protein sequence ID" value="EED94653.1"/>
    <property type="molecule type" value="Genomic_DNA"/>
</dbReference>
<reference evidence="2 3" key="2">
    <citation type="journal article" date="2008" name="Nature">
        <title>The Phaeodactylum genome reveals the evolutionary history of diatom genomes.</title>
        <authorList>
            <person name="Bowler C."/>
            <person name="Allen A.E."/>
            <person name="Badger J.H."/>
            <person name="Grimwood J."/>
            <person name="Jabbari K."/>
            <person name="Kuo A."/>
            <person name="Maheswari U."/>
            <person name="Martens C."/>
            <person name="Maumus F."/>
            <person name="Otillar R.P."/>
            <person name="Rayko E."/>
            <person name="Salamov A."/>
            <person name="Vandepoele K."/>
            <person name="Beszteri B."/>
            <person name="Gruber A."/>
            <person name="Heijde M."/>
            <person name="Katinka M."/>
            <person name="Mock T."/>
            <person name="Valentin K."/>
            <person name="Verret F."/>
            <person name="Berges J.A."/>
            <person name="Brownlee C."/>
            <person name="Cadoret J.P."/>
            <person name="Chiovitti A."/>
            <person name="Choi C.J."/>
            <person name="Coesel S."/>
            <person name="De Martino A."/>
            <person name="Detter J.C."/>
            <person name="Durkin C."/>
            <person name="Falciatore A."/>
            <person name="Fournet J."/>
            <person name="Haruta M."/>
            <person name="Huysman M.J."/>
            <person name="Jenkins B.D."/>
            <person name="Jiroutova K."/>
            <person name="Jorgensen R.E."/>
            <person name="Joubert Y."/>
            <person name="Kaplan A."/>
            <person name="Kroger N."/>
            <person name="Kroth P.G."/>
            <person name="La Roche J."/>
            <person name="Lindquist E."/>
            <person name="Lommer M."/>
            <person name="Martin-Jezequel V."/>
            <person name="Lopez P.J."/>
            <person name="Lucas S."/>
            <person name="Mangogna M."/>
            <person name="McGinnis K."/>
            <person name="Medlin L.K."/>
            <person name="Montsant A."/>
            <person name="Oudot-Le Secq M.P."/>
            <person name="Napoli C."/>
            <person name="Obornik M."/>
            <person name="Parker M.S."/>
            <person name="Petit J.L."/>
            <person name="Porcel B.M."/>
            <person name="Poulsen N."/>
            <person name="Robison M."/>
            <person name="Rychlewski L."/>
            <person name="Rynearson T.A."/>
            <person name="Schmutz J."/>
            <person name="Shapiro H."/>
            <person name="Siaut M."/>
            <person name="Stanley M."/>
            <person name="Sussman M.R."/>
            <person name="Taylor A.R."/>
            <person name="Vardi A."/>
            <person name="von Dassow P."/>
            <person name="Vyverman W."/>
            <person name="Willis A."/>
            <person name="Wyrwicz L.S."/>
            <person name="Rokhsar D.S."/>
            <person name="Weissenbach J."/>
            <person name="Armbrust E.V."/>
            <person name="Green B.R."/>
            <person name="Van de Peer Y."/>
            <person name="Grigoriev I.V."/>
        </authorList>
    </citation>
    <scope>NUCLEOTIDE SEQUENCE [LARGE SCALE GENOMIC DNA]</scope>
    <source>
        <strain evidence="2 3">CCMP1335</strain>
    </source>
</reference>
<feature type="region of interest" description="Disordered" evidence="1">
    <location>
        <begin position="38"/>
        <end position="59"/>
    </location>
</feature>
<dbReference type="RefSeq" id="XP_002287210.1">
    <property type="nucleotide sequence ID" value="XM_002287174.1"/>
</dbReference>
<dbReference type="InParanoid" id="B8BTT2"/>
<dbReference type="GeneID" id="7448674"/>
<feature type="compositionally biased region" description="Polar residues" evidence="1">
    <location>
        <begin position="41"/>
        <end position="57"/>
    </location>
</feature>
<organism evidence="2 3">
    <name type="scientific">Thalassiosira pseudonana</name>
    <name type="common">Marine diatom</name>
    <name type="synonym">Cyclotella nana</name>
    <dbReference type="NCBI Taxonomy" id="35128"/>
    <lineage>
        <taxon>Eukaryota</taxon>
        <taxon>Sar</taxon>
        <taxon>Stramenopiles</taxon>
        <taxon>Ochrophyta</taxon>
        <taxon>Bacillariophyta</taxon>
        <taxon>Coscinodiscophyceae</taxon>
        <taxon>Thalassiosirophycidae</taxon>
        <taxon>Thalassiosirales</taxon>
        <taxon>Thalassiosiraceae</taxon>
        <taxon>Thalassiosira</taxon>
    </lineage>
</organism>
<gene>
    <name evidence="2" type="ORF">THAPSDRAFT_2244</name>
</gene>
<evidence type="ECO:0000313" key="3">
    <source>
        <dbReference type="Proteomes" id="UP000001449"/>
    </source>
</evidence>
<dbReference type="AlphaFoldDB" id="B8BTT2"/>
<accession>B8BTT2</accession>